<dbReference type="GO" id="GO:0004867">
    <property type="term" value="F:serine-type endopeptidase inhibitor activity"/>
    <property type="evidence" value="ECO:0007669"/>
    <property type="project" value="InterPro"/>
</dbReference>
<keyword evidence="3" id="KW-1185">Reference proteome</keyword>
<dbReference type="AlphaFoldDB" id="A0A9W8P2N1"/>
<accession>A0A9W8P2N1</accession>
<dbReference type="Gene3D" id="2.80.10.50">
    <property type="match status" value="1"/>
</dbReference>
<comment type="caution">
    <text evidence="1">The sequence shown here is derived from an EMBL/GenBank/DDBJ whole genome shotgun (WGS) entry which is preliminary data.</text>
</comment>
<dbReference type="InterPro" id="IPR031755">
    <property type="entry name" value="Inhibitor_I66"/>
</dbReference>
<dbReference type="EMBL" id="JANVFU010000005">
    <property type="protein sequence ID" value="KAJ3745629.1"/>
    <property type="molecule type" value="Genomic_DNA"/>
</dbReference>
<reference evidence="2" key="1">
    <citation type="submission" date="2022-08" db="EMBL/GenBank/DDBJ databases">
        <authorList>
            <consortium name="DOE Joint Genome Institute"/>
            <person name="Min B."/>
            <person name="Riley R."/>
            <person name="Sierra-Patev S."/>
            <person name="Naranjo-Ortiz M."/>
            <person name="Looney B."/>
            <person name="Konkel Z."/>
            <person name="Slot J.C."/>
            <person name="Sakamoto Y."/>
            <person name="Steenwyk J.L."/>
            <person name="Rokas A."/>
            <person name="Carro J."/>
            <person name="Camarero S."/>
            <person name="Ferreira P."/>
            <person name="Molpeceres G."/>
            <person name="Ruiz-Duenas F.J."/>
            <person name="Serrano A."/>
            <person name="Henrissat B."/>
            <person name="Drula E."/>
            <person name="Hughes K.W."/>
            <person name="Mata J.L."/>
            <person name="Ishikawa N.K."/>
            <person name="Vargas-Isla R."/>
            <person name="Ushijima S."/>
            <person name="Smith C.A."/>
            <person name="Ahrendt S."/>
            <person name="Andreopoulos W."/>
            <person name="He G."/>
            <person name="Labutti K."/>
            <person name="Lipzen A."/>
            <person name="Ng V."/>
            <person name="Sandor L."/>
            <person name="Barry K."/>
            <person name="Martinez A.T."/>
            <person name="Xiao Y."/>
            <person name="Gibbons J.G."/>
            <person name="Terashima K."/>
            <person name="Hibbett D.S."/>
            <person name="Grigoriev I.V."/>
        </authorList>
    </citation>
    <scope>NUCLEOTIDE SEQUENCE</scope>
    <source>
        <strain evidence="2">TFB7829</strain>
    </source>
</reference>
<dbReference type="CDD" id="cd23428">
    <property type="entry name" value="beta-trefoil_Ricin_SPI"/>
    <property type="match status" value="1"/>
</dbReference>
<reference evidence="1" key="2">
    <citation type="submission" date="2022-08" db="EMBL/GenBank/DDBJ databases">
        <authorList>
            <consortium name="DOE Joint Genome Institute"/>
            <person name="Min B."/>
            <person name="Sierra-Patev S."/>
            <person name="Naranjo-Ortiz M."/>
            <person name="Looney B."/>
            <person name="Konkel Z."/>
            <person name="Slot J.C."/>
            <person name="Sakamoto Y."/>
            <person name="Steenwyk J.L."/>
            <person name="Rokas A."/>
            <person name="Carro J."/>
            <person name="Camarero S."/>
            <person name="Ferreira P."/>
            <person name="Molpeceres G."/>
            <person name="Ruiz-duenas F.J."/>
            <person name="Serrano A."/>
            <person name="Henrissat B."/>
            <person name="Drula E."/>
            <person name="Hughes K.W."/>
            <person name="Mata J.L."/>
            <person name="Ishikawa N.K."/>
            <person name="Vargas-Isla R."/>
            <person name="Ushijima S."/>
            <person name="Smith C.A."/>
            <person name="Ahrendt S."/>
            <person name="Andreopoulos W."/>
            <person name="He G."/>
            <person name="LaButti K."/>
            <person name="Lipzen A."/>
            <person name="Ng V."/>
            <person name="Riley R."/>
            <person name="Sandor L."/>
            <person name="Barry K."/>
            <person name="Martinez A.T."/>
            <person name="Xiao Y."/>
            <person name="Gibbons J.G."/>
            <person name="Terashima K."/>
            <person name="Hibbett D.S."/>
            <person name="Grigoriev I.V."/>
        </authorList>
    </citation>
    <scope>NUCLEOTIDE SEQUENCE</scope>
    <source>
        <strain evidence="1">TFB7810</strain>
    </source>
</reference>
<name>A0A9W8P2N1_9AGAR</name>
<evidence type="ECO:0000313" key="3">
    <source>
        <dbReference type="Proteomes" id="UP001142393"/>
    </source>
</evidence>
<evidence type="ECO:0000313" key="2">
    <source>
        <dbReference type="EMBL" id="KAJ3986359.1"/>
    </source>
</evidence>
<sequence>MSLETGRYTIKNGDNVVGRALAEDLSLLPKRIILAPSDRDSTWIIEKSKHNENEYLLISNGSPTTHIEDHVFALLVHQSQATKWIIKAVPKHGEDAYNIFATDSPKGWIAPKEIGEQILYHGLISTGLGQQPSTQVFQIVKVE</sequence>
<reference evidence="1 3" key="3">
    <citation type="journal article" date="2023" name="Proc. Natl. Acad. Sci. U.S.A.">
        <title>A global phylogenomic analysis of the shiitake genus Lentinula.</title>
        <authorList>
            <person name="Sierra-Patev S."/>
            <person name="Min B."/>
            <person name="Naranjo-Ortiz M."/>
            <person name="Looney B."/>
            <person name="Konkel Z."/>
            <person name="Slot J.C."/>
            <person name="Sakamoto Y."/>
            <person name="Steenwyk J.L."/>
            <person name="Rokas A."/>
            <person name="Carro J."/>
            <person name="Camarero S."/>
            <person name="Ferreira P."/>
            <person name="Molpeceres G."/>
            <person name="Ruiz-Duenas F.J."/>
            <person name="Serrano A."/>
            <person name="Henrissat B."/>
            <person name="Drula E."/>
            <person name="Hughes K.W."/>
            <person name="Mata J.L."/>
            <person name="Ishikawa N.K."/>
            <person name="Vargas-Isla R."/>
            <person name="Ushijima S."/>
            <person name="Smith C.A."/>
            <person name="Donoghue J."/>
            <person name="Ahrendt S."/>
            <person name="Andreopoulos W."/>
            <person name="He G."/>
            <person name="LaButti K."/>
            <person name="Lipzen A."/>
            <person name="Ng V."/>
            <person name="Riley R."/>
            <person name="Sandor L."/>
            <person name="Barry K."/>
            <person name="Martinez A.T."/>
            <person name="Xiao Y."/>
            <person name="Gibbons J.G."/>
            <person name="Terashima K."/>
            <person name="Grigoriev I.V."/>
            <person name="Hibbett D."/>
        </authorList>
    </citation>
    <scope>NUCLEOTIDE SEQUENCE [LARGE SCALE GENOMIC DNA]</scope>
    <source>
        <strain evidence="1 3">TFB7810</strain>
    </source>
</reference>
<protein>
    <submittedName>
        <fullName evidence="1">Serine protease inhibitor</fullName>
    </submittedName>
</protein>
<accession>A0AA38Q2R2</accession>
<gene>
    <name evidence="1" type="ORF">DFH05DRAFT_1488777</name>
    <name evidence="2" type="ORF">F5890DRAFT_999096</name>
</gene>
<evidence type="ECO:0000313" key="1">
    <source>
        <dbReference type="EMBL" id="KAJ3745629.1"/>
    </source>
</evidence>
<proteinExistence type="predicted"/>
<dbReference type="Proteomes" id="UP001142393">
    <property type="component" value="Unassembled WGS sequence"/>
</dbReference>
<organism evidence="1 3">
    <name type="scientific">Lentinula detonsa</name>
    <dbReference type="NCBI Taxonomy" id="2804962"/>
    <lineage>
        <taxon>Eukaryota</taxon>
        <taxon>Fungi</taxon>
        <taxon>Dikarya</taxon>
        <taxon>Basidiomycota</taxon>
        <taxon>Agaricomycotina</taxon>
        <taxon>Agaricomycetes</taxon>
        <taxon>Agaricomycetidae</taxon>
        <taxon>Agaricales</taxon>
        <taxon>Marasmiineae</taxon>
        <taxon>Omphalotaceae</taxon>
        <taxon>Lentinula</taxon>
    </lineage>
</organism>
<dbReference type="EMBL" id="MU801942">
    <property type="protein sequence ID" value="KAJ3986359.1"/>
    <property type="molecule type" value="Genomic_DNA"/>
</dbReference>
<dbReference type="Pfam" id="PF16850">
    <property type="entry name" value="Inhibitor_I66"/>
    <property type="match status" value="1"/>
</dbReference>
<dbReference type="Proteomes" id="UP001163850">
    <property type="component" value="Unassembled WGS sequence"/>
</dbReference>